<dbReference type="EMBL" id="UZAJ01040192">
    <property type="protein sequence ID" value="VDP13716.1"/>
    <property type="molecule type" value="Genomic_DNA"/>
</dbReference>
<reference evidence="2 3" key="2">
    <citation type="submission" date="2018-11" db="EMBL/GenBank/DDBJ databases">
        <authorList>
            <consortium name="Pathogen Informatics"/>
        </authorList>
    </citation>
    <scope>NUCLEOTIDE SEQUENCE [LARGE SCALE GENOMIC DNA]</scope>
</reference>
<name>A0A183I112_9BILA</name>
<evidence type="ECO:0000313" key="4">
    <source>
        <dbReference type="WBParaSite" id="OFLC_0001342501-mRNA-1"/>
    </source>
</evidence>
<gene>
    <name evidence="2" type="ORF">OFLC_LOCUS13424</name>
</gene>
<keyword evidence="3" id="KW-1185">Reference proteome</keyword>
<protein>
    <submittedName>
        <fullName evidence="2 4">Uncharacterized protein</fullName>
    </submittedName>
</protein>
<evidence type="ECO:0000256" key="1">
    <source>
        <dbReference type="SAM" id="MobiDB-lite"/>
    </source>
</evidence>
<organism evidence="4">
    <name type="scientific">Onchocerca flexuosa</name>
    <dbReference type="NCBI Taxonomy" id="387005"/>
    <lineage>
        <taxon>Eukaryota</taxon>
        <taxon>Metazoa</taxon>
        <taxon>Ecdysozoa</taxon>
        <taxon>Nematoda</taxon>
        <taxon>Chromadorea</taxon>
        <taxon>Rhabditida</taxon>
        <taxon>Spirurina</taxon>
        <taxon>Spiruromorpha</taxon>
        <taxon>Filarioidea</taxon>
        <taxon>Onchocercidae</taxon>
        <taxon>Onchocerca</taxon>
    </lineage>
</organism>
<evidence type="ECO:0000313" key="3">
    <source>
        <dbReference type="Proteomes" id="UP000267606"/>
    </source>
</evidence>
<evidence type="ECO:0000313" key="2">
    <source>
        <dbReference type="EMBL" id="VDP13716.1"/>
    </source>
</evidence>
<proteinExistence type="predicted"/>
<dbReference type="AlphaFoldDB" id="A0A183I112"/>
<dbReference type="WBParaSite" id="OFLC_0001342501-mRNA-1">
    <property type="protein sequence ID" value="OFLC_0001342501-mRNA-1"/>
    <property type="gene ID" value="OFLC_0001342501"/>
</dbReference>
<feature type="region of interest" description="Disordered" evidence="1">
    <location>
        <begin position="20"/>
        <end position="71"/>
    </location>
</feature>
<dbReference type="Proteomes" id="UP000267606">
    <property type="component" value="Unassembled WGS sequence"/>
</dbReference>
<feature type="compositionally biased region" description="Polar residues" evidence="1">
    <location>
        <begin position="20"/>
        <end position="50"/>
    </location>
</feature>
<sequence length="98" mass="11107">MKGGILTALEYEKQRMRISSDQILEQGTGRSSKQSAFSTPNTSFRETPISTEVVEKKISSSGRRRKSTSKLQRILANQTPIRKEPNLQDFLETFKIST</sequence>
<accession>A0A183I112</accession>
<reference evidence="4" key="1">
    <citation type="submission" date="2016-06" db="UniProtKB">
        <authorList>
            <consortium name="WormBaseParasite"/>
        </authorList>
    </citation>
    <scope>IDENTIFICATION</scope>
</reference>